<accession>A0A0D8BF97</accession>
<dbReference type="EMBL" id="JYFN01000020">
    <property type="protein sequence ID" value="KJE22705.1"/>
    <property type="molecule type" value="Genomic_DNA"/>
</dbReference>
<protein>
    <submittedName>
        <fullName evidence="1">Putative membrane protein</fullName>
    </submittedName>
</protein>
<evidence type="ECO:0000313" key="2">
    <source>
        <dbReference type="Proteomes" id="UP000032545"/>
    </source>
</evidence>
<dbReference type="PATRIC" id="fig|1502723.3.peg.2020"/>
<dbReference type="RefSeq" id="WP_044885505.1">
    <property type="nucleotide sequence ID" value="NZ_JYFN01000020.1"/>
</dbReference>
<dbReference type="PANTHER" id="PTHR36974:SF1">
    <property type="entry name" value="DOXX FAMILY MEMBRANE PROTEIN"/>
    <property type="match status" value="1"/>
</dbReference>
<proteinExistence type="predicted"/>
<dbReference type="AlphaFoldDB" id="A0A0D8BF97"/>
<gene>
    <name evidence="1" type="ORF">FF36_02884</name>
</gene>
<evidence type="ECO:0000313" key="1">
    <source>
        <dbReference type="EMBL" id="KJE22705.1"/>
    </source>
</evidence>
<keyword evidence="2" id="KW-1185">Reference proteome</keyword>
<name>A0A0D8BF97_9ACTN</name>
<organism evidence="1 2">
    <name type="scientific">Frankia torreyi</name>
    <dbReference type="NCBI Taxonomy" id="1856"/>
    <lineage>
        <taxon>Bacteria</taxon>
        <taxon>Bacillati</taxon>
        <taxon>Actinomycetota</taxon>
        <taxon>Actinomycetes</taxon>
        <taxon>Frankiales</taxon>
        <taxon>Frankiaceae</taxon>
        <taxon>Frankia</taxon>
    </lineage>
</organism>
<reference evidence="1 2" key="2">
    <citation type="journal article" date="2016" name="Genome Announc.">
        <title>Permanent Draft Genome Sequences for Two Variants of Frankia sp. Strain CpI1, the First Frankia Strain Isolated from Root Nodules of Comptonia peregrina.</title>
        <authorList>
            <person name="Oshone R."/>
            <person name="Hurst S.G.IV."/>
            <person name="Abebe-Akele F."/>
            <person name="Simpson S."/>
            <person name="Morris K."/>
            <person name="Thomas W.K."/>
            <person name="Tisa L.S."/>
        </authorList>
    </citation>
    <scope>NUCLEOTIDE SEQUENCE [LARGE SCALE GENOMIC DNA]</scope>
    <source>
        <strain evidence="2">CpI1-S</strain>
    </source>
</reference>
<dbReference type="PANTHER" id="PTHR36974">
    <property type="entry name" value="MEMBRANE PROTEIN-RELATED"/>
    <property type="match status" value="1"/>
</dbReference>
<comment type="caution">
    <text evidence="1">The sequence shown here is derived from an EMBL/GenBank/DDBJ whole genome shotgun (WGS) entry which is preliminary data.</text>
</comment>
<dbReference type="Proteomes" id="UP000032545">
    <property type="component" value="Unassembled WGS sequence"/>
</dbReference>
<sequence>MGRVTSSQFTPPGPLLMSGAFLVSGVTHLVRPAVFEPLIPRALPGPRAVVYVSGVAELVCAAGLLTKARWAGPASAALLVGVWPGNLHSALDATAKARRSGGRPRDVARAAAMWARLPLQIPMIRAVLSSSRRAA</sequence>
<reference evidence="2" key="1">
    <citation type="submission" date="2015-02" db="EMBL/GenBank/DDBJ databases">
        <title>Draft Genome of Frankia sp. CpI1-S.</title>
        <authorList>
            <person name="Oshone R.T."/>
            <person name="Ngom M."/>
            <person name="Ghodhbane-Gtari F."/>
            <person name="Gtari M."/>
            <person name="Morris K."/>
            <person name="Thomas K."/>
            <person name="Sen A."/>
            <person name="Tisa L.S."/>
        </authorList>
    </citation>
    <scope>NUCLEOTIDE SEQUENCE [LARGE SCALE GENOMIC DNA]</scope>
    <source>
        <strain evidence="2">CpI1-S</strain>
    </source>
</reference>